<evidence type="ECO:0000256" key="3">
    <source>
        <dbReference type="ARBA" id="ARBA00022737"/>
    </source>
</evidence>
<dbReference type="InterPro" id="IPR016024">
    <property type="entry name" value="ARM-type_fold"/>
</dbReference>
<dbReference type="Proteomes" id="UP001148838">
    <property type="component" value="Unassembled WGS sequence"/>
</dbReference>
<organism evidence="7 8">
    <name type="scientific">Periplaneta americana</name>
    <name type="common">American cockroach</name>
    <name type="synonym">Blatta americana</name>
    <dbReference type="NCBI Taxonomy" id="6978"/>
    <lineage>
        <taxon>Eukaryota</taxon>
        <taxon>Metazoa</taxon>
        <taxon>Ecdysozoa</taxon>
        <taxon>Arthropoda</taxon>
        <taxon>Hexapoda</taxon>
        <taxon>Insecta</taxon>
        <taxon>Pterygota</taxon>
        <taxon>Neoptera</taxon>
        <taxon>Polyneoptera</taxon>
        <taxon>Dictyoptera</taxon>
        <taxon>Blattodea</taxon>
        <taxon>Blattoidea</taxon>
        <taxon>Blattidae</taxon>
        <taxon>Blattinae</taxon>
        <taxon>Periplaneta</taxon>
    </lineage>
</organism>
<keyword evidence="3" id="KW-0677">Repeat</keyword>
<proteinExistence type="predicted"/>
<dbReference type="SUPFAM" id="SSF48371">
    <property type="entry name" value="ARM repeat"/>
    <property type="match status" value="3"/>
</dbReference>
<dbReference type="CDD" id="cd01650">
    <property type="entry name" value="RT_nLTR_like"/>
    <property type="match status" value="1"/>
</dbReference>
<gene>
    <name evidence="7" type="ORF">ANN_01268</name>
</gene>
<feature type="region of interest" description="Disordered" evidence="5">
    <location>
        <begin position="129"/>
        <end position="148"/>
    </location>
</feature>
<dbReference type="EMBL" id="JAJSOF020000003">
    <property type="protein sequence ID" value="KAJ4449862.1"/>
    <property type="molecule type" value="Genomic_DNA"/>
</dbReference>
<evidence type="ECO:0000256" key="4">
    <source>
        <dbReference type="ARBA" id="ARBA00022942"/>
    </source>
</evidence>
<feature type="domain" description="Reverse transcriptase" evidence="6">
    <location>
        <begin position="1118"/>
        <end position="1395"/>
    </location>
</feature>
<dbReference type="Pfam" id="PF23731">
    <property type="entry name" value="ARM_ECM29_C"/>
    <property type="match status" value="1"/>
</dbReference>
<evidence type="ECO:0000256" key="1">
    <source>
        <dbReference type="ARBA" id="ARBA00004496"/>
    </source>
</evidence>
<dbReference type="Pfam" id="PF13001">
    <property type="entry name" value="ECM29_N"/>
    <property type="match status" value="1"/>
</dbReference>
<dbReference type="Pfam" id="PF24492">
    <property type="entry name" value="HEAT_ECM29"/>
    <property type="match status" value="2"/>
</dbReference>
<dbReference type="InterPro" id="IPR024372">
    <property type="entry name" value="Ecm29_N"/>
</dbReference>
<dbReference type="PANTHER" id="PTHR23346:SF19">
    <property type="entry name" value="PROTEASOME ADAPTER AND SCAFFOLD PROTEIN ECM29"/>
    <property type="match status" value="1"/>
</dbReference>
<keyword evidence="2" id="KW-0963">Cytoplasm</keyword>
<evidence type="ECO:0000313" key="8">
    <source>
        <dbReference type="Proteomes" id="UP001148838"/>
    </source>
</evidence>
<dbReference type="SUPFAM" id="SSF56672">
    <property type="entry name" value="DNA/RNA polymerases"/>
    <property type="match status" value="1"/>
</dbReference>
<comment type="subcellular location">
    <subcellularLocation>
        <location evidence="1">Cytoplasm</location>
    </subcellularLocation>
</comment>
<dbReference type="Gene3D" id="1.25.10.10">
    <property type="entry name" value="Leucine-rich Repeat Variant"/>
    <property type="match status" value="3"/>
</dbReference>
<protein>
    <recommendedName>
        <fullName evidence="6">Reverse transcriptase domain-containing protein</fullName>
    </recommendedName>
</protein>
<dbReference type="InterPro" id="IPR011989">
    <property type="entry name" value="ARM-like"/>
</dbReference>
<dbReference type="InterPro" id="IPR043128">
    <property type="entry name" value="Rev_trsase/Diguanyl_cyclase"/>
</dbReference>
<evidence type="ECO:0000256" key="5">
    <source>
        <dbReference type="SAM" id="MobiDB-lite"/>
    </source>
</evidence>
<name>A0ABQ8TT41_PERAM</name>
<feature type="compositionally biased region" description="Polar residues" evidence="5">
    <location>
        <begin position="33"/>
        <end position="44"/>
    </location>
</feature>
<evidence type="ECO:0000313" key="7">
    <source>
        <dbReference type="EMBL" id="KAJ4449862.1"/>
    </source>
</evidence>
<feature type="region of interest" description="Disordered" evidence="5">
    <location>
        <begin position="33"/>
        <end position="54"/>
    </location>
</feature>
<evidence type="ECO:0000259" key="6">
    <source>
        <dbReference type="PROSITE" id="PS50878"/>
    </source>
</evidence>
<dbReference type="InterPro" id="IPR043502">
    <property type="entry name" value="DNA/RNA_pol_sf"/>
</dbReference>
<dbReference type="PROSITE" id="PS50878">
    <property type="entry name" value="RT_POL"/>
    <property type="match status" value="1"/>
</dbReference>
<keyword evidence="8" id="KW-1185">Reference proteome</keyword>
<reference evidence="7 8" key="1">
    <citation type="journal article" date="2022" name="Allergy">
        <title>Genome assembly and annotation of Periplaneta americana reveal a comprehensive cockroach allergen profile.</title>
        <authorList>
            <person name="Wang L."/>
            <person name="Xiong Q."/>
            <person name="Saelim N."/>
            <person name="Wang L."/>
            <person name="Nong W."/>
            <person name="Wan A.T."/>
            <person name="Shi M."/>
            <person name="Liu X."/>
            <person name="Cao Q."/>
            <person name="Hui J.H.L."/>
            <person name="Sookrung N."/>
            <person name="Leung T.F."/>
            <person name="Tungtrongchitr A."/>
            <person name="Tsui S.K.W."/>
        </authorList>
    </citation>
    <scope>NUCLEOTIDE SEQUENCE [LARGE SCALE GENOMIC DNA]</scope>
    <source>
        <strain evidence="7">PWHHKU_190912</strain>
    </source>
</reference>
<evidence type="ECO:0000256" key="2">
    <source>
        <dbReference type="ARBA" id="ARBA00022490"/>
    </source>
</evidence>
<comment type="caution">
    <text evidence="7">The sequence shown here is derived from an EMBL/GenBank/DDBJ whole genome shotgun (WGS) entry which is preliminary data.</text>
</comment>
<dbReference type="InterPro" id="IPR055444">
    <property type="entry name" value="ARM_ECM29"/>
</dbReference>
<dbReference type="PANTHER" id="PTHR23346">
    <property type="entry name" value="TRANSLATIONAL ACTIVATOR GCN1-RELATED"/>
    <property type="match status" value="1"/>
</dbReference>
<dbReference type="Pfam" id="PF00078">
    <property type="entry name" value="RVT_1"/>
    <property type="match status" value="1"/>
</dbReference>
<keyword evidence="4" id="KW-0647">Proteasome</keyword>
<dbReference type="Pfam" id="PF23702">
    <property type="entry name" value="ARM_ECM29"/>
    <property type="match status" value="1"/>
</dbReference>
<sequence length="1863" mass="208861">MSEMQEEQETRMSVREALLSMVEAFHIGMDYENQQQQSSENGKASSGGNGSTADSQRQIMMQALLASQVESNEPMARFVAVRYASSVFPLNHAPSRYLLLLASGDSKDEVFTEALKALYGANCGKMISEKSGSPEHGSNGEKQSTGANDGSGELVLPQFCDMAHYLVERAAVKMQSATTRHVVGNHTLPFSPATFAEMLTYLRLCLARSADVPLKTREVVQHPSQFTPLISRYLRQLHQTQAGCEILDQYLGLIQQLLTASPSIIPLTCLLEVVGSIPDLLAVKFIDKLSWLKGLLFSAKEEMREASALLYGIIIAHGLDDSAYDDAVQDLINSVKGKSPLEAQHGCLLASAYALERKMCIMKKAGNLMHLPSFTVYREGVNAIVCHLNHQHALLVLASCIAIGEVARCAALPLPNGSSGSTEDKSSEIWKLDLVKKLLEIMNNGKLTTKVKERAAKAAGFLCVGEEFPHSRDIIQGFLDTAKETRDVEVHFTVGEALVCCVQGVMSPYARDAWTTLESDYQPQDVSDVLAARNQDLQWLLDELLKKLAPDPHPNSRQATGIWLLALLKHCPNREPIKQNLDAMQKTFMELLSENNDIVQDVASKGLGLVYECGDEECRNRLVSELLEQLTSGRRSVAQVTSDTKLFEEGALGKSPTGGNLSTYKELCSLASDLNKPDLIYKFMQIANHNAIWNSKKGAAFGFSTIAASAGEQLSQHLPKIIPRLYRYQFDPTPRIQNSMTSIWHALVPETQKTIDQYHKEILADLIANLTAPQWRVRMSCCLALADFLRGGGNRSMYDSVDSLPSLWAQLFRVMDDVHEGTRQSAGNTARVLSKLCVRCCDVSNGKAGEEMVRTILPVLLNTGICNTVSEVRQISLHTISQLVGSAGNLLKPHLPLLIPALLEATGELESRGLSQLSVQFGAERQTQEIIDAVRASAAKSHYTTETVAKCLQYMDASILNELIPRMLELMRSSVGLGTRVACAHLIVLLTYHLKQELQPYTGIIKTEREFNIQYNGQHLPRTYESKYLGVIFDRTWKKYYEEKFAGNDQNEIRNEKIYGPHQEIEGEVENSIEQIEVEIAIDRLRTGKSAGIDKIAPELIKYGGMAVIKAITKICQKVWNDSLIPEEWKKNLIIPIHKNGKTTECDNYRAICLSSVVYKIYTRILERRLRRIVEDDIEDEQAAFCPGRQTQDHIFILRTTIEKNLEKNKDLYLAFIDLKAAFDLVPRKQIWEVLKARKVPTRLINAIISTYEEMVGVVRMDGELSEEFRMEIGVKQGDSLGPLLFIIFMDEIIKICKPRTHTTKLGNWRLRPVYLQMLIYADDIALIAETPERLQHMLMEWNEELMRKGMRINVNKSKVMWISKEDRQETEFNIECEGQNLERVESFKYLGTIITSDGRVDQEVLNRVKKATSAYYQIRKLLASLVNGLTDRNAAIRKNYAVAIGHLVSTAKESSLERLFAKIKTWYFEKEDESVRSACAYTLQAIGQHNQEVLKDHQSVIIPLVFFAMHANKIPEGSSVTIWEDVWHEATPGTESGIRQHTAEICDLLKTALESPSWTMKAQAANAVCTVATKIGPTMSIDHRNSLINILVTGLSGRTWNGKENLLKALATICSSCRSELKQEEFRPMADILVDAMLKECRKEQLSYKQHALKALGDTLLALEIDRFDQVYSIVEDTLAKSSATEESDDERSSEGNSRKQETIVQLTETVYETLGKAWPNNHITQVQYREQVLKQCVSCLANSTRAVQVAVVAALRCYVDRLTLLDVSTTLEEEDKEALDRILTKVYQALEFALGIAKHTRLRKEALNVLYLLGKKLKGLNKMEELHNLSVKFGQLLEESSKDNTPEIKSRVVDIKELLKS</sequence>
<accession>A0ABQ8TT41</accession>
<dbReference type="InterPro" id="IPR000477">
    <property type="entry name" value="RT_dom"/>
</dbReference>
<dbReference type="InterPro" id="IPR055443">
    <property type="entry name" value="HEAT_ECM29"/>
</dbReference>
<dbReference type="Gene3D" id="3.30.70.270">
    <property type="match status" value="1"/>
</dbReference>